<dbReference type="InterPro" id="IPR013784">
    <property type="entry name" value="Carb-bd-like_fold"/>
</dbReference>
<dbReference type="GO" id="GO:0030246">
    <property type="term" value="F:carbohydrate binding"/>
    <property type="evidence" value="ECO:0007669"/>
    <property type="project" value="InterPro"/>
</dbReference>
<dbReference type="Gene3D" id="2.60.40.4070">
    <property type="match status" value="1"/>
</dbReference>
<feature type="compositionally biased region" description="Basic and acidic residues" evidence="7">
    <location>
        <begin position="36"/>
        <end position="61"/>
    </location>
</feature>
<keyword evidence="1" id="KW-0031">Aminopeptidase</keyword>
<keyword evidence="6" id="KW-0862">Zinc</keyword>
<dbReference type="GO" id="GO:0046872">
    <property type="term" value="F:metal ion binding"/>
    <property type="evidence" value="ECO:0007669"/>
    <property type="project" value="UniProtKB-KW"/>
</dbReference>
<dbReference type="GO" id="GO:0006508">
    <property type="term" value="P:proteolysis"/>
    <property type="evidence" value="ECO:0007669"/>
    <property type="project" value="UniProtKB-KW"/>
</dbReference>
<dbReference type="InterPro" id="IPR045175">
    <property type="entry name" value="M28_fam"/>
</dbReference>
<evidence type="ECO:0000256" key="1">
    <source>
        <dbReference type="ARBA" id="ARBA00022438"/>
    </source>
</evidence>
<dbReference type="GO" id="GO:0008235">
    <property type="term" value="F:metalloexopeptidase activity"/>
    <property type="evidence" value="ECO:0007669"/>
    <property type="project" value="InterPro"/>
</dbReference>
<evidence type="ECO:0000256" key="8">
    <source>
        <dbReference type="SAM" id="SignalP"/>
    </source>
</evidence>
<evidence type="ECO:0000256" key="4">
    <source>
        <dbReference type="ARBA" id="ARBA00022729"/>
    </source>
</evidence>
<dbReference type="PANTHER" id="PTHR12147">
    <property type="entry name" value="METALLOPEPTIDASE M28 FAMILY MEMBER"/>
    <property type="match status" value="1"/>
</dbReference>
<dbReference type="EMBL" id="JAGQHR010000803">
    <property type="protein sequence ID" value="MCA9729690.1"/>
    <property type="molecule type" value="Genomic_DNA"/>
</dbReference>
<comment type="caution">
    <text evidence="10">The sequence shown here is derived from an EMBL/GenBank/DDBJ whole genome shotgun (WGS) entry which is preliminary data.</text>
</comment>
<dbReference type="Gene3D" id="2.60.40.1120">
    <property type="entry name" value="Carboxypeptidase-like, regulatory domain"/>
    <property type="match status" value="1"/>
</dbReference>
<dbReference type="Proteomes" id="UP000697710">
    <property type="component" value="Unassembled WGS sequence"/>
</dbReference>
<evidence type="ECO:0000256" key="5">
    <source>
        <dbReference type="ARBA" id="ARBA00022801"/>
    </source>
</evidence>
<feature type="region of interest" description="Disordered" evidence="7">
    <location>
        <begin position="33"/>
        <end position="61"/>
    </location>
</feature>
<dbReference type="SUPFAM" id="SSF49452">
    <property type="entry name" value="Starch-binding domain-like"/>
    <property type="match status" value="1"/>
</dbReference>
<evidence type="ECO:0000313" key="10">
    <source>
        <dbReference type="EMBL" id="MCA9729690.1"/>
    </source>
</evidence>
<dbReference type="Pfam" id="PF04389">
    <property type="entry name" value="Peptidase_M28"/>
    <property type="match status" value="1"/>
</dbReference>
<evidence type="ECO:0000256" key="7">
    <source>
        <dbReference type="SAM" id="MobiDB-lite"/>
    </source>
</evidence>
<keyword evidence="4 8" id="KW-0732">Signal</keyword>
<keyword evidence="5" id="KW-0378">Hydrolase</keyword>
<reference evidence="10" key="1">
    <citation type="submission" date="2020-04" db="EMBL/GenBank/DDBJ databases">
        <authorList>
            <person name="Zhang T."/>
        </authorList>
    </citation>
    <scope>NUCLEOTIDE SEQUENCE</scope>
    <source>
        <strain evidence="10">HKST-UBA01</strain>
    </source>
</reference>
<dbReference type="PANTHER" id="PTHR12147:SF56">
    <property type="entry name" value="AMINOPEPTIDASE YDR415C-RELATED"/>
    <property type="match status" value="1"/>
</dbReference>
<evidence type="ECO:0000313" key="11">
    <source>
        <dbReference type="Proteomes" id="UP000697710"/>
    </source>
</evidence>
<gene>
    <name evidence="10" type="ORF">KC729_18555</name>
</gene>
<feature type="signal peptide" evidence="8">
    <location>
        <begin position="1"/>
        <end position="31"/>
    </location>
</feature>
<evidence type="ECO:0000256" key="2">
    <source>
        <dbReference type="ARBA" id="ARBA00022670"/>
    </source>
</evidence>
<keyword evidence="2" id="KW-0645">Protease</keyword>
<accession>A0A956M1R7</accession>
<proteinExistence type="predicted"/>
<evidence type="ECO:0000256" key="3">
    <source>
        <dbReference type="ARBA" id="ARBA00022723"/>
    </source>
</evidence>
<dbReference type="Pfam" id="PF13620">
    <property type="entry name" value="CarboxypepD_reg"/>
    <property type="match status" value="1"/>
</dbReference>
<organism evidence="10 11">
    <name type="scientific">Eiseniibacteriota bacterium</name>
    <dbReference type="NCBI Taxonomy" id="2212470"/>
    <lineage>
        <taxon>Bacteria</taxon>
        <taxon>Candidatus Eiseniibacteriota</taxon>
    </lineage>
</organism>
<evidence type="ECO:0000256" key="6">
    <source>
        <dbReference type="ARBA" id="ARBA00022833"/>
    </source>
</evidence>
<keyword evidence="3" id="KW-0479">Metal-binding</keyword>
<dbReference type="Gene3D" id="3.40.630.10">
    <property type="entry name" value="Zn peptidases"/>
    <property type="match status" value="1"/>
</dbReference>
<protein>
    <submittedName>
        <fullName evidence="10">M28 family peptidase</fullName>
    </submittedName>
</protein>
<dbReference type="InterPro" id="IPR007484">
    <property type="entry name" value="Peptidase_M28"/>
</dbReference>
<feature type="non-terminal residue" evidence="10">
    <location>
        <position position="501"/>
    </location>
</feature>
<feature type="chain" id="PRO_5037729853" evidence="8">
    <location>
        <begin position="32"/>
        <end position="501"/>
    </location>
</feature>
<sequence length="501" mass="53148">MTKRPMSATTATTVVSLLVSSWLLGAGSSGAADVNPGDRRAVAPPEAREAMQGSREARAPEPRTLVPTLEAMADAVSSDSLMAMLATLTSYPTRYVITPSYAAAAAAMRDRFEALGLDEAYLHDFSCCGGTYQNVVGIKLGTVHPDEIVILGGHLDSISPDPANNAPGAEDNGSGSCGVLELARVLAPVPTDRTIHFVLFGGEEEGLYGSRAYAAMAQSEGWNVPAVITSDMIGYDDPAGAQLWVIGFVTGENSQWLVNDVKQHAETYAGLSVYVYPNNGFGSDHVPFHDRGFPSMLSIENEWDSYPCYHRTCDTIEWVSPSLLRDITIANGTTALDLAGPMFVPALVSGHVDLYGKDDDSGAVLSIPGTSYDPDVTDTQGAYALENLLPGTYPVLAEADGYLSQMLEVTVTSGQQATVDLTLIPAATGVEAGSSTPRLTLRSLAPNPFRESATVTFSLTHAGPVSGRIYDAEGRLRRALLVDVPRPAGEQTLRWDGRDDA</sequence>
<dbReference type="GO" id="GO:0004177">
    <property type="term" value="F:aminopeptidase activity"/>
    <property type="evidence" value="ECO:0007669"/>
    <property type="project" value="UniProtKB-KW"/>
</dbReference>
<dbReference type="AlphaFoldDB" id="A0A956M1R7"/>
<feature type="domain" description="Peptidase M28" evidence="9">
    <location>
        <begin position="134"/>
        <end position="328"/>
    </location>
</feature>
<evidence type="ECO:0000259" key="9">
    <source>
        <dbReference type="Pfam" id="PF04389"/>
    </source>
</evidence>
<dbReference type="SUPFAM" id="SSF53187">
    <property type="entry name" value="Zn-dependent exopeptidases"/>
    <property type="match status" value="1"/>
</dbReference>
<name>A0A956M1R7_UNCEI</name>
<reference evidence="10" key="2">
    <citation type="journal article" date="2021" name="Microbiome">
        <title>Successional dynamics and alternative stable states in a saline activated sludge microbial community over 9 years.</title>
        <authorList>
            <person name="Wang Y."/>
            <person name="Ye J."/>
            <person name="Ju F."/>
            <person name="Liu L."/>
            <person name="Boyd J.A."/>
            <person name="Deng Y."/>
            <person name="Parks D.H."/>
            <person name="Jiang X."/>
            <person name="Yin X."/>
            <person name="Woodcroft B.J."/>
            <person name="Tyson G.W."/>
            <person name="Hugenholtz P."/>
            <person name="Polz M.F."/>
            <person name="Zhang T."/>
        </authorList>
    </citation>
    <scope>NUCLEOTIDE SEQUENCE</scope>
    <source>
        <strain evidence="10">HKST-UBA01</strain>
    </source>
</reference>